<feature type="compositionally biased region" description="Polar residues" evidence="1">
    <location>
        <begin position="1"/>
        <end position="10"/>
    </location>
</feature>
<reference evidence="3" key="1">
    <citation type="journal article" date="2015" name="Nat. Genet.">
        <title>The genome and transcriptome of the zoonotic hookworm Ancylostoma ceylanicum identify infection-specific gene families.</title>
        <authorList>
            <person name="Schwarz E.M."/>
            <person name="Hu Y."/>
            <person name="Antoshechkin I."/>
            <person name="Miller M.M."/>
            <person name="Sternberg P.W."/>
            <person name="Aroian R.V."/>
        </authorList>
    </citation>
    <scope>NUCLEOTIDE SEQUENCE</scope>
    <source>
        <strain evidence="3">HY135</strain>
    </source>
</reference>
<feature type="region of interest" description="Disordered" evidence="1">
    <location>
        <begin position="1"/>
        <end position="53"/>
    </location>
</feature>
<accession>A0A016SE33</accession>
<comment type="caution">
    <text evidence="2">The sequence shown here is derived from an EMBL/GenBank/DDBJ whole genome shotgun (WGS) entry which is preliminary data.</text>
</comment>
<sequence>MSQLLSSSPTIAGRPQTQRTARRQTTRVCCGSVSTTRSAHHLPGTPPRIVDTTSSATVLPPVCSERTFVTAGWRL</sequence>
<dbReference type="Proteomes" id="UP000024635">
    <property type="component" value="Unassembled WGS sequence"/>
</dbReference>
<name>A0A016SE33_9BILA</name>
<evidence type="ECO:0000313" key="3">
    <source>
        <dbReference type="Proteomes" id="UP000024635"/>
    </source>
</evidence>
<keyword evidence="3" id="KW-1185">Reference proteome</keyword>
<organism evidence="2 3">
    <name type="scientific">Ancylostoma ceylanicum</name>
    <dbReference type="NCBI Taxonomy" id="53326"/>
    <lineage>
        <taxon>Eukaryota</taxon>
        <taxon>Metazoa</taxon>
        <taxon>Ecdysozoa</taxon>
        <taxon>Nematoda</taxon>
        <taxon>Chromadorea</taxon>
        <taxon>Rhabditida</taxon>
        <taxon>Rhabditina</taxon>
        <taxon>Rhabditomorpha</taxon>
        <taxon>Strongyloidea</taxon>
        <taxon>Ancylostomatidae</taxon>
        <taxon>Ancylostomatinae</taxon>
        <taxon>Ancylostoma</taxon>
    </lineage>
</organism>
<evidence type="ECO:0000313" key="2">
    <source>
        <dbReference type="EMBL" id="EYB88642.1"/>
    </source>
</evidence>
<dbReference type="AlphaFoldDB" id="A0A016SE33"/>
<gene>
    <name evidence="2" type="primary">Acey_s0243.g3475</name>
    <name evidence="2" type="ORF">Y032_0243g3475</name>
</gene>
<protein>
    <submittedName>
        <fullName evidence="2">Uncharacterized protein</fullName>
    </submittedName>
</protein>
<proteinExistence type="predicted"/>
<dbReference type="EMBL" id="JARK01001579">
    <property type="protein sequence ID" value="EYB88642.1"/>
    <property type="molecule type" value="Genomic_DNA"/>
</dbReference>
<evidence type="ECO:0000256" key="1">
    <source>
        <dbReference type="SAM" id="MobiDB-lite"/>
    </source>
</evidence>